<dbReference type="EMBL" id="CP063145">
    <property type="protein sequence ID" value="QOR73507.1"/>
    <property type="molecule type" value="Genomic_DNA"/>
</dbReference>
<proteinExistence type="predicted"/>
<evidence type="ECO:0000256" key="2">
    <source>
        <dbReference type="ARBA" id="ARBA00022759"/>
    </source>
</evidence>
<dbReference type="InterPro" id="IPR016071">
    <property type="entry name" value="Staphylococal_nuclease_OB-fold"/>
</dbReference>
<dbReference type="GO" id="GO:0016787">
    <property type="term" value="F:hydrolase activity"/>
    <property type="evidence" value="ECO:0007669"/>
    <property type="project" value="UniProtKB-KW"/>
</dbReference>
<name>A0A7M1T2L2_9FLAO</name>
<evidence type="ECO:0000313" key="6">
    <source>
        <dbReference type="Proteomes" id="UP000593605"/>
    </source>
</evidence>
<organism evidence="5 6">
    <name type="scientific">Cruoricaptor ignavus</name>
    <dbReference type="NCBI Taxonomy" id="1118202"/>
    <lineage>
        <taxon>Bacteria</taxon>
        <taxon>Pseudomonadati</taxon>
        <taxon>Bacteroidota</taxon>
        <taxon>Flavobacteriia</taxon>
        <taxon>Flavobacteriales</taxon>
        <taxon>Weeksellaceae</taxon>
        <taxon>Cruoricaptor</taxon>
    </lineage>
</organism>
<dbReference type="InterPro" id="IPR035437">
    <property type="entry name" value="SNase_OB-fold_sf"/>
</dbReference>
<protein>
    <submittedName>
        <fullName evidence="5">Thermonuclease family protein</fullName>
    </submittedName>
</protein>
<dbReference type="PANTHER" id="PTHR12302:SF3">
    <property type="entry name" value="SERINE_THREONINE-PROTEIN KINASE 31"/>
    <property type="match status" value="1"/>
</dbReference>
<dbReference type="Gene3D" id="2.40.50.90">
    <property type="match status" value="1"/>
</dbReference>
<evidence type="ECO:0000256" key="1">
    <source>
        <dbReference type="ARBA" id="ARBA00022722"/>
    </source>
</evidence>
<dbReference type="KEGG" id="civ:IMZ16_08240"/>
<dbReference type="PROSITE" id="PS01284">
    <property type="entry name" value="TNASE_2"/>
    <property type="match status" value="1"/>
</dbReference>
<dbReference type="InterPro" id="IPR002071">
    <property type="entry name" value="Thermonucl_AS"/>
</dbReference>
<feature type="domain" description="TNase-like" evidence="4">
    <location>
        <begin position="17"/>
        <end position="138"/>
    </location>
</feature>
<gene>
    <name evidence="5" type="ORF">IMZ16_08240</name>
</gene>
<evidence type="ECO:0000313" key="5">
    <source>
        <dbReference type="EMBL" id="QOR73507.1"/>
    </source>
</evidence>
<evidence type="ECO:0000259" key="4">
    <source>
        <dbReference type="PROSITE" id="PS50830"/>
    </source>
</evidence>
<dbReference type="SUPFAM" id="SSF50199">
    <property type="entry name" value="Staphylococcal nuclease"/>
    <property type="match status" value="1"/>
</dbReference>
<keyword evidence="3" id="KW-0378">Hydrolase</keyword>
<dbReference type="GO" id="GO:0004519">
    <property type="term" value="F:endonuclease activity"/>
    <property type="evidence" value="ECO:0007669"/>
    <property type="project" value="UniProtKB-KW"/>
</dbReference>
<evidence type="ECO:0000256" key="3">
    <source>
        <dbReference type="ARBA" id="ARBA00022801"/>
    </source>
</evidence>
<keyword evidence="1" id="KW-0540">Nuclease</keyword>
<accession>A0A7M1T2L2</accession>
<dbReference type="Proteomes" id="UP000593605">
    <property type="component" value="Chromosome"/>
</dbReference>
<keyword evidence="2" id="KW-0255">Endonuclease</keyword>
<dbReference type="AlphaFoldDB" id="A0A7M1T2L2"/>
<dbReference type="PANTHER" id="PTHR12302">
    <property type="entry name" value="EBNA2 BINDING PROTEIN P100"/>
    <property type="match status" value="1"/>
</dbReference>
<dbReference type="GO" id="GO:0003676">
    <property type="term" value="F:nucleic acid binding"/>
    <property type="evidence" value="ECO:0007669"/>
    <property type="project" value="InterPro"/>
</dbReference>
<reference evidence="5 6" key="1">
    <citation type="submission" date="2020-10" db="EMBL/GenBank/DDBJ databases">
        <title>Complete genome of Cruoricapor ignavus strain M1214 isolated from the blood culture of a febrile patient.</title>
        <authorList>
            <person name="Guglielmino C.J.D."/>
        </authorList>
    </citation>
    <scope>NUCLEOTIDE SEQUENCE [LARGE SCALE GENOMIC DNA]</scope>
    <source>
        <strain evidence="5 6">M1214</strain>
    </source>
</reference>
<dbReference type="RefSeq" id="WP_193439650.1">
    <property type="nucleotide sequence ID" value="NZ_CP063145.1"/>
</dbReference>
<dbReference type="Pfam" id="PF00565">
    <property type="entry name" value="SNase"/>
    <property type="match status" value="1"/>
</dbReference>
<dbReference type="PROSITE" id="PS50830">
    <property type="entry name" value="TNASE_3"/>
    <property type="match status" value="1"/>
</dbReference>
<sequence>MRIAFLAIFFFPLSIFSQIKAKIVGVKDGDTVVALLGGNQQMTLRLADVDCPEKGQAYGTQARKFTSDQVFGKNVVFYIETTDRYGRAVARIYDGGRYLSEEIIRAGYGWWYERYSKNIYLKTVEAEARRAKRGLWADPHAVPPWDYRRMQRGKKAA</sequence>
<dbReference type="SMART" id="SM00318">
    <property type="entry name" value="SNc"/>
    <property type="match status" value="1"/>
</dbReference>